<organism evidence="3 4">
    <name type="scientific">Streptomyces fragilis</name>
    <dbReference type="NCBI Taxonomy" id="67301"/>
    <lineage>
        <taxon>Bacteria</taxon>
        <taxon>Bacillati</taxon>
        <taxon>Actinomycetota</taxon>
        <taxon>Actinomycetes</taxon>
        <taxon>Kitasatosporales</taxon>
        <taxon>Streptomycetaceae</taxon>
        <taxon>Streptomyces</taxon>
    </lineage>
</organism>
<gene>
    <name evidence="3" type="ORF">AB0E65_00535</name>
</gene>
<feature type="signal peptide" evidence="1">
    <location>
        <begin position="1"/>
        <end position="29"/>
    </location>
</feature>
<evidence type="ECO:0000259" key="2">
    <source>
        <dbReference type="Pfam" id="PF08239"/>
    </source>
</evidence>
<name>A0ABV2YAG5_9ACTN</name>
<comment type="caution">
    <text evidence="3">The sequence shown here is derived from an EMBL/GenBank/DDBJ whole genome shotgun (WGS) entry which is preliminary data.</text>
</comment>
<dbReference type="EMBL" id="JBEZUR010000001">
    <property type="protein sequence ID" value="MEU3552716.1"/>
    <property type="molecule type" value="Genomic_DNA"/>
</dbReference>
<evidence type="ECO:0000313" key="4">
    <source>
        <dbReference type="Proteomes" id="UP001550850"/>
    </source>
</evidence>
<reference evidence="3 4" key="1">
    <citation type="submission" date="2024-06" db="EMBL/GenBank/DDBJ databases">
        <title>The Natural Products Discovery Center: Release of the First 8490 Sequenced Strains for Exploring Actinobacteria Biosynthetic Diversity.</title>
        <authorList>
            <person name="Kalkreuter E."/>
            <person name="Kautsar S.A."/>
            <person name="Yang D."/>
            <person name="Bader C.D."/>
            <person name="Teijaro C.N."/>
            <person name="Fluegel L."/>
            <person name="Davis C.M."/>
            <person name="Simpson J.R."/>
            <person name="Lauterbach L."/>
            <person name="Steele A.D."/>
            <person name="Gui C."/>
            <person name="Meng S."/>
            <person name="Li G."/>
            <person name="Viehrig K."/>
            <person name="Ye F."/>
            <person name="Su P."/>
            <person name="Kiefer A.F."/>
            <person name="Nichols A."/>
            <person name="Cepeda A.J."/>
            <person name="Yan W."/>
            <person name="Fan B."/>
            <person name="Jiang Y."/>
            <person name="Adhikari A."/>
            <person name="Zheng C.-J."/>
            <person name="Schuster L."/>
            <person name="Cowan T.M."/>
            <person name="Smanski M.J."/>
            <person name="Chevrette M.G."/>
            <person name="De Carvalho L.P.S."/>
            <person name="Shen B."/>
        </authorList>
    </citation>
    <scope>NUCLEOTIDE SEQUENCE [LARGE SCALE GENOMIC DNA]</scope>
    <source>
        <strain evidence="3 4">NPDC038104</strain>
    </source>
</reference>
<evidence type="ECO:0000313" key="3">
    <source>
        <dbReference type="EMBL" id="MEU3552716.1"/>
    </source>
</evidence>
<feature type="domain" description="SH3b" evidence="2">
    <location>
        <begin position="50"/>
        <end position="107"/>
    </location>
</feature>
<feature type="chain" id="PRO_5046121890" evidence="1">
    <location>
        <begin position="30"/>
        <end position="121"/>
    </location>
</feature>
<sequence length="121" mass="12728">MALRRFLSRVAMGAAATALLCAGAAPAVAGQSHPNPPEERFYQGVVTARGGLQLHTSPTRGSEVIGFAPQGAVVSIFCKTPGETVDGNPLWYLLADGTWAWGPARYIDNIGPAPRWCGPTH</sequence>
<protein>
    <submittedName>
        <fullName evidence="3">SH3 domain-containing protein</fullName>
    </submittedName>
</protein>
<keyword evidence="4" id="KW-1185">Reference proteome</keyword>
<accession>A0ABV2YAG5</accession>
<dbReference type="RefSeq" id="WP_108954403.1">
    <property type="nucleotide sequence ID" value="NZ_BEVZ01000004.1"/>
</dbReference>
<evidence type="ECO:0000256" key="1">
    <source>
        <dbReference type="SAM" id="SignalP"/>
    </source>
</evidence>
<dbReference type="Proteomes" id="UP001550850">
    <property type="component" value="Unassembled WGS sequence"/>
</dbReference>
<proteinExistence type="predicted"/>
<keyword evidence="1" id="KW-0732">Signal</keyword>
<dbReference type="Pfam" id="PF08239">
    <property type="entry name" value="SH3_3"/>
    <property type="match status" value="1"/>
</dbReference>
<dbReference type="InterPro" id="IPR003646">
    <property type="entry name" value="SH3-like_bac-type"/>
</dbReference>